<dbReference type="SMART" id="SM00905">
    <property type="entry name" value="FolB"/>
    <property type="match status" value="1"/>
</dbReference>
<evidence type="ECO:0000313" key="8">
    <source>
        <dbReference type="EMBL" id="ADV66592.1"/>
    </source>
</evidence>
<dbReference type="KEGG" id="dmr:Deima_0939"/>
<protein>
    <recommendedName>
        <fullName evidence="6">7,8-dihydroneopterin aldolase</fullName>
        <ecNumber evidence="6">4.1.2.25</ecNumber>
    </recommendedName>
</protein>
<dbReference type="InterPro" id="IPR043133">
    <property type="entry name" value="GTP-CH-I_C/QueF"/>
</dbReference>
<dbReference type="Gene3D" id="3.30.1130.10">
    <property type="match status" value="1"/>
</dbReference>
<comment type="similarity">
    <text evidence="3 6">Belongs to the DHNA family.</text>
</comment>
<dbReference type="STRING" id="709986.Deima_0939"/>
<dbReference type="GO" id="GO:0004150">
    <property type="term" value="F:dihydroneopterin aldolase activity"/>
    <property type="evidence" value="ECO:0007669"/>
    <property type="project" value="UniProtKB-UniRule"/>
</dbReference>
<organism evidence="8 9">
    <name type="scientific">Deinococcus maricopensis (strain DSM 21211 / LMG 22137 / NRRL B-23946 / LB-34)</name>
    <dbReference type="NCBI Taxonomy" id="709986"/>
    <lineage>
        <taxon>Bacteria</taxon>
        <taxon>Thermotogati</taxon>
        <taxon>Deinococcota</taxon>
        <taxon>Deinococci</taxon>
        <taxon>Deinococcales</taxon>
        <taxon>Deinococcaceae</taxon>
        <taxon>Deinococcus</taxon>
    </lineage>
</organism>
<dbReference type="GO" id="GO:0005737">
    <property type="term" value="C:cytoplasm"/>
    <property type="evidence" value="ECO:0007669"/>
    <property type="project" value="TreeGrafter"/>
</dbReference>
<dbReference type="PANTHER" id="PTHR42844">
    <property type="entry name" value="DIHYDRONEOPTERIN ALDOLASE 1-RELATED"/>
    <property type="match status" value="1"/>
</dbReference>
<gene>
    <name evidence="8" type="ordered locus">Deima_0939</name>
</gene>
<reference evidence="8 9" key="1">
    <citation type="journal article" date="2011" name="Stand. Genomic Sci.">
        <title>Complete genome sequence of Deinococcus maricopensis type strain (LB-34).</title>
        <authorList>
            <person name="Pukall R."/>
            <person name="Zeytun A."/>
            <person name="Lucas S."/>
            <person name="Lapidus A."/>
            <person name="Hammon N."/>
            <person name="Deshpande S."/>
            <person name="Nolan M."/>
            <person name="Cheng J.F."/>
            <person name="Pitluck S."/>
            <person name="Liolios K."/>
            <person name="Pagani I."/>
            <person name="Mikhailova N."/>
            <person name="Ivanova N."/>
            <person name="Mavromatis K."/>
            <person name="Pati A."/>
            <person name="Tapia R."/>
            <person name="Han C."/>
            <person name="Goodwin L."/>
            <person name="Chen A."/>
            <person name="Palaniappan K."/>
            <person name="Land M."/>
            <person name="Hauser L."/>
            <person name="Chang Y.J."/>
            <person name="Jeffries C.D."/>
            <person name="Brambilla E.M."/>
            <person name="Rohde M."/>
            <person name="Goker M."/>
            <person name="Detter J.C."/>
            <person name="Woyke T."/>
            <person name="Bristow J."/>
            <person name="Eisen J.A."/>
            <person name="Markowitz V."/>
            <person name="Hugenholtz P."/>
            <person name="Kyrpides N.C."/>
            <person name="Klenk H.P."/>
        </authorList>
    </citation>
    <scope>NUCLEOTIDE SEQUENCE [LARGE SCALE GENOMIC DNA]</scope>
    <source>
        <strain evidence="9">DSM 21211 / LMG 22137 / NRRL B-23946 / LB-34</strain>
    </source>
</reference>
<evidence type="ECO:0000256" key="4">
    <source>
        <dbReference type="ARBA" id="ARBA00022909"/>
    </source>
</evidence>
<evidence type="ECO:0000313" key="9">
    <source>
        <dbReference type="Proteomes" id="UP000008635"/>
    </source>
</evidence>
<dbReference type="HOGENOM" id="CLU_112632_1_3_0"/>
<reference evidence="9" key="2">
    <citation type="submission" date="2011-01" db="EMBL/GenBank/DDBJ databases">
        <title>The complete genome of Deinococcus maricopensis DSM 21211.</title>
        <authorList>
            <consortium name="US DOE Joint Genome Institute (JGI-PGF)"/>
            <person name="Lucas S."/>
            <person name="Copeland A."/>
            <person name="Lapidus A."/>
            <person name="Goodwin L."/>
            <person name="Pitluck S."/>
            <person name="Kyrpides N."/>
            <person name="Mavromatis K."/>
            <person name="Pagani I."/>
            <person name="Ivanova N."/>
            <person name="Ovchinnikova G."/>
            <person name="Zeytun A."/>
            <person name="Detter J.C."/>
            <person name="Han C."/>
            <person name="Land M."/>
            <person name="Hauser L."/>
            <person name="Markowitz V."/>
            <person name="Cheng J.-F."/>
            <person name="Hugenholtz P."/>
            <person name="Woyke T."/>
            <person name="Wu D."/>
            <person name="Pukall R."/>
            <person name="Gehrich-Schroeter G."/>
            <person name="Brambilla E."/>
            <person name="Klenk H.-P."/>
            <person name="Eisen J.A."/>
        </authorList>
    </citation>
    <scope>NUCLEOTIDE SEQUENCE [LARGE SCALE GENOMIC DNA]</scope>
    <source>
        <strain evidence="9">DSM 21211 / LMG 22137 / NRRL B-23946 / LB-34</strain>
    </source>
</reference>
<dbReference type="GO" id="GO:0046654">
    <property type="term" value="P:tetrahydrofolate biosynthetic process"/>
    <property type="evidence" value="ECO:0007669"/>
    <property type="project" value="UniProtKB-UniRule"/>
</dbReference>
<keyword evidence="5 6" id="KW-0456">Lyase</keyword>
<name>E8U6A3_DEIML</name>
<dbReference type="UniPathway" id="UPA00077">
    <property type="reaction ID" value="UER00154"/>
</dbReference>
<dbReference type="Pfam" id="PF02152">
    <property type="entry name" value="FolB"/>
    <property type="match status" value="1"/>
</dbReference>
<evidence type="ECO:0000256" key="2">
    <source>
        <dbReference type="ARBA" id="ARBA00005013"/>
    </source>
</evidence>
<dbReference type="NCBIfam" id="TIGR00525">
    <property type="entry name" value="folB"/>
    <property type="match status" value="1"/>
</dbReference>
<sequence>MGKVVLSGLEFHGRHGVYDEEAVFGARFIVDVEMHFEFGYMRDHIDDTVNYALVYDAVRDEAERKRYKLIEVLAQAVATRLLDEHARLLRVTVRVHKPHAPIAGIFRDVYAEVTRERA</sequence>
<evidence type="ECO:0000256" key="3">
    <source>
        <dbReference type="ARBA" id="ARBA00005708"/>
    </source>
</evidence>
<proteinExistence type="inferred from homology"/>
<keyword evidence="9" id="KW-1185">Reference proteome</keyword>
<dbReference type="EC" id="4.1.2.25" evidence="6"/>
<keyword evidence="4 6" id="KW-0289">Folate biosynthesis</keyword>
<dbReference type="InterPro" id="IPR006156">
    <property type="entry name" value="Dihydroneopterin_aldolase"/>
</dbReference>
<dbReference type="EMBL" id="CP002454">
    <property type="protein sequence ID" value="ADV66592.1"/>
    <property type="molecule type" value="Genomic_DNA"/>
</dbReference>
<feature type="domain" description="Dihydroneopterin aldolase/epimerase" evidence="7">
    <location>
        <begin position="4"/>
        <end position="115"/>
    </location>
</feature>
<dbReference type="GO" id="GO:0046656">
    <property type="term" value="P:folic acid biosynthetic process"/>
    <property type="evidence" value="ECO:0007669"/>
    <property type="project" value="UniProtKB-UniRule"/>
</dbReference>
<comment type="function">
    <text evidence="6">Catalyzes the conversion of 7,8-dihydroneopterin to 6-hydroxymethyl-7,8-dihydropterin.</text>
</comment>
<dbReference type="eggNOG" id="COG1539">
    <property type="taxonomic scope" value="Bacteria"/>
</dbReference>
<evidence type="ECO:0000259" key="7">
    <source>
        <dbReference type="SMART" id="SM00905"/>
    </source>
</evidence>
<comment type="catalytic activity">
    <reaction evidence="1 6">
        <text>7,8-dihydroneopterin = 6-hydroxymethyl-7,8-dihydropterin + glycolaldehyde</text>
        <dbReference type="Rhea" id="RHEA:10540"/>
        <dbReference type="ChEBI" id="CHEBI:17001"/>
        <dbReference type="ChEBI" id="CHEBI:17071"/>
        <dbReference type="ChEBI" id="CHEBI:44841"/>
        <dbReference type="EC" id="4.1.2.25"/>
    </reaction>
</comment>
<accession>E8U6A3</accession>
<dbReference type="Proteomes" id="UP000008635">
    <property type="component" value="Chromosome"/>
</dbReference>
<evidence type="ECO:0000256" key="6">
    <source>
        <dbReference type="RuleBase" id="RU362079"/>
    </source>
</evidence>
<evidence type="ECO:0000256" key="1">
    <source>
        <dbReference type="ARBA" id="ARBA00001353"/>
    </source>
</evidence>
<evidence type="ECO:0000256" key="5">
    <source>
        <dbReference type="ARBA" id="ARBA00023239"/>
    </source>
</evidence>
<dbReference type="RefSeq" id="WP_013556097.1">
    <property type="nucleotide sequence ID" value="NC_014958.1"/>
</dbReference>
<dbReference type="InterPro" id="IPR006157">
    <property type="entry name" value="FolB_dom"/>
</dbReference>
<comment type="pathway">
    <text evidence="2 6">Cofactor biosynthesis; tetrahydrofolate biosynthesis; 2-amino-4-hydroxy-6-hydroxymethyl-7,8-dihydropteridine diphosphate from 7,8-dihydroneopterin triphosphate: step 3/4.</text>
</comment>
<dbReference type="AlphaFoldDB" id="E8U6A3"/>
<dbReference type="PANTHER" id="PTHR42844:SF1">
    <property type="entry name" value="DIHYDRONEOPTERIN ALDOLASE 1-RELATED"/>
    <property type="match status" value="1"/>
</dbReference>
<dbReference type="SUPFAM" id="SSF55620">
    <property type="entry name" value="Tetrahydrobiopterin biosynthesis enzymes-like"/>
    <property type="match status" value="1"/>
</dbReference>
<dbReference type="NCBIfam" id="TIGR00526">
    <property type="entry name" value="folB_dom"/>
    <property type="match status" value="1"/>
</dbReference>
<dbReference type="OrthoDB" id="9803748at2"/>